<sequence>MKLRTMTRSELPTILEWAAAEGWNPGHDDAPAFHAADPEGFFVAERDGRLAAAISVINHSDSFAFLGLYICHPEFRGQGVGLALWNHALEHAGSRIVGLDGVPDQQANYRRSGFVAASETTRFEGTLPGASRAGLRVATDADTQEMIARCAAANGYGMDRFLSVWFRPEESRQSVVLDGADGGMAGFATWRHCRNGVKIGPLVAEDLATATALIDGIAARHPEVRLVIDVPREMTSLAEHCKAVGMTSAFSTARMYRGTAPVPGAGIHTIATLELG</sequence>
<dbReference type="PANTHER" id="PTHR47237:SF1">
    <property type="entry name" value="SLL0310 PROTEIN"/>
    <property type="match status" value="1"/>
</dbReference>
<accession>A0A2T0RYT5</accession>
<dbReference type="Gene3D" id="3.40.630.90">
    <property type="match status" value="1"/>
</dbReference>
<protein>
    <submittedName>
        <fullName evidence="2">N-acetylglutamate synthase-like GNAT family acetyltransferase</fullName>
    </submittedName>
</protein>
<keyword evidence="3" id="KW-1185">Reference proteome</keyword>
<dbReference type="Pfam" id="PF00583">
    <property type="entry name" value="Acetyltransf_1"/>
    <property type="match status" value="1"/>
</dbReference>
<name>A0A2T0RYT5_9RHOB</name>
<evidence type="ECO:0000259" key="1">
    <source>
        <dbReference type="PROSITE" id="PS51186"/>
    </source>
</evidence>
<organism evidence="2 3">
    <name type="scientific">Aliiruegeria haliotis</name>
    <dbReference type="NCBI Taxonomy" id="1280846"/>
    <lineage>
        <taxon>Bacteria</taxon>
        <taxon>Pseudomonadati</taxon>
        <taxon>Pseudomonadota</taxon>
        <taxon>Alphaproteobacteria</taxon>
        <taxon>Rhodobacterales</taxon>
        <taxon>Roseobacteraceae</taxon>
        <taxon>Aliiruegeria</taxon>
    </lineage>
</organism>
<dbReference type="RefSeq" id="WP_106203088.1">
    <property type="nucleotide sequence ID" value="NZ_PVTD01000001.1"/>
</dbReference>
<dbReference type="PROSITE" id="PS51186">
    <property type="entry name" value="GNAT"/>
    <property type="match status" value="1"/>
</dbReference>
<gene>
    <name evidence="2" type="ORF">CLV78_101397</name>
</gene>
<comment type="caution">
    <text evidence="2">The sequence shown here is derived from an EMBL/GenBank/DDBJ whole genome shotgun (WGS) entry which is preliminary data.</text>
</comment>
<proteinExistence type="predicted"/>
<dbReference type="OrthoDB" id="20916at2"/>
<dbReference type="InterPro" id="IPR041496">
    <property type="entry name" value="YitH/HolE_GNAT"/>
</dbReference>
<dbReference type="InterPro" id="IPR052729">
    <property type="entry name" value="Acyl/Acetyltrans_Enzymes"/>
</dbReference>
<keyword evidence="2" id="KW-0808">Transferase</keyword>
<dbReference type="InterPro" id="IPR016181">
    <property type="entry name" value="Acyl_CoA_acyltransferase"/>
</dbReference>
<dbReference type="PANTHER" id="PTHR47237">
    <property type="entry name" value="SLL0310 PROTEIN"/>
    <property type="match status" value="1"/>
</dbReference>
<dbReference type="InterPro" id="IPR000182">
    <property type="entry name" value="GNAT_dom"/>
</dbReference>
<dbReference type="GO" id="GO:0016747">
    <property type="term" value="F:acyltransferase activity, transferring groups other than amino-acyl groups"/>
    <property type="evidence" value="ECO:0007669"/>
    <property type="project" value="InterPro"/>
</dbReference>
<dbReference type="Gene3D" id="3.40.630.30">
    <property type="match status" value="1"/>
</dbReference>
<dbReference type="SUPFAM" id="SSF55729">
    <property type="entry name" value="Acyl-CoA N-acyltransferases (Nat)"/>
    <property type="match status" value="1"/>
</dbReference>
<dbReference type="CDD" id="cd04301">
    <property type="entry name" value="NAT_SF"/>
    <property type="match status" value="1"/>
</dbReference>
<dbReference type="Proteomes" id="UP000239480">
    <property type="component" value="Unassembled WGS sequence"/>
</dbReference>
<reference evidence="2 3" key="1">
    <citation type="submission" date="2018-03" db="EMBL/GenBank/DDBJ databases">
        <title>Genomic Encyclopedia of Archaeal and Bacterial Type Strains, Phase II (KMG-II): from individual species to whole genera.</title>
        <authorList>
            <person name="Goeker M."/>
        </authorList>
    </citation>
    <scope>NUCLEOTIDE SEQUENCE [LARGE SCALE GENOMIC DNA]</scope>
    <source>
        <strain evidence="2 3">DSM 29328</strain>
    </source>
</reference>
<evidence type="ECO:0000313" key="2">
    <source>
        <dbReference type="EMBL" id="PRY26302.1"/>
    </source>
</evidence>
<feature type="domain" description="N-acetyltransferase" evidence="1">
    <location>
        <begin position="1"/>
        <end position="142"/>
    </location>
</feature>
<dbReference type="AlphaFoldDB" id="A0A2T0RYT5"/>
<dbReference type="Pfam" id="PF18014">
    <property type="entry name" value="Acetyltransf_18"/>
    <property type="match status" value="1"/>
</dbReference>
<evidence type="ECO:0000313" key="3">
    <source>
        <dbReference type="Proteomes" id="UP000239480"/>
    </source>
</evidence>
<dbReference type="EMBL" id="PVTD01000001">
    <property type="protein sequence ID" value="PRY26302.1"/>
    <property type="molecule type" value="Genomic_DNA"/>
</dbReference>